<name>A0A453DJ83_AEGTS</name>
<reference evidence="2" key="1">
    <citation type="journal article" date="2014" name="Science">
        <title>Ancient hybridizations among the ancestral genomes of bread wheat.</title>
        <authorList>
            <consortium name="International Wheat Genome Sequencing Consortium,"/>
            <person name="Marcussen T."/>
            <person name="Sandve S.R."/>
            <person name="Heier L."/>
            <person name="Spannagl M."/>
            <person name="Pfeifer M."/>
            <person name="Jakobsen K.S."/>
            <person name="Wulff B.B."/>
            <person name="Steuernagel B."/>
            <person name="Mayer K.F."/>
            <person name="Olsen O.A."/>
        </authorList>
    </citation>
    <scope>NUCLEOTIDE SEQUENCE [LARGE SCALE GENOMIC DNA]</scope>
    <source>
        <strain evidence="2">cv. AL8/78</strain>
    </source>
</reference>
<organism evidence="1 2">
    <name type="scientific">Aegilops tauschii subsp. strangulata</name>
    <name type="common">Goatgrass</name>
    <dbReference type="NCBI Taxonomy" id="200361"/>
    <lineage>
        <taxon>Eukaryota</taxon>
        <taxon>Viridiplantae</taxon>
        <taxon>Streptophyta</taxon>
        <taxon>Embryophyta</taxon>
        <taxon>Tracheophyta</taxon>
        <taxon>Spermatophyta</taxon>
        <taxon>Magnoliopsida</taxon>
        <taxon>Liliopsida</taxon>
        <taxon>Poales</taxon>
        <taxon>Poaceae</taxon>
        <taxon>BOP clade</taxon>
        <taxon>Pooideae</taxon>
        <taxon>Triticodae</taxon>
        <taxon>Triticeae</taxon>
        <taxon>Triticinae</taxon>
        <taxon>Aegilops</taxon>
    </lineage>
</organism>
<reference evidence="1" key="5">
    <citation type="journal article" date="2021" name="G3 (Bethesda)">
        <title>Aegilops tauschii genome assembly Aet v5.0 features greater sequence contiguity and improved annotation.</title>
        <authorList>
            <person name="Wang L."/>
            <person name="Zhu T."/>
            <person name="Rodriguez J.C."/>
            <person name="Deal K.R."/>
            <person name="Dubcovsky J."/>
            <person name="McGuire P.E."/>
            <person name="Lux T."/>
            <person name="Spannagl M."/>
            <person name="Mayer K.F.X."/>
            <person name="Baldrich P."/>
            <person name="Meyers B.C."/>
            <person name="Huo N."/>
            <person name="Gu Y.Q."/>
            <person name="Zhou H."/>
            <person name="Devos K.M."/>
            <person name="Bennetzen J.L."/>
            <person name="Unver T."/>
            <person name="Budak H."/>
            <person name="Gulick P.J."/>
            <person name="Galiba G."/>
            <person name="Kalapos B."/>
            <person name="Nelson D.R."/>
            <person name="Li P."/>
            <person name="You F.M."/>
            <person name="Luo M.C."/>
            <person name="Dvorak J."/>
        </authorList>
    </citation>
    <scope>NUCLEOTIDE SEQUENCE [LARGE SCALE GENOMIC DNA]</scope>
    <source>
        <strain evidence="1">cv. AL8/78</strain>
    </source>
</reference>
<keyword evidence="2" id="KW-1185">Reference proteome</keyword>
<accession>A0A453DJ83</accession>
<reference evidence="1" key="4">
    <citation type="submission" date="2019-03" db="UniProtKB">
        <authorList>
            <consortium name="EnsemblPlants"/>
        </authorList>
    </citation>
    <scope>IDENTIFICATION</scope>
</reference>
<dbReference type="Gramene" id="AET2Gv21266000.21">
    <property type="protein sequence ID" value="AET2Gv21266000.21"/>
    <property type="gene ID" value="AET2Gv21266000"/>
</dbReference>
<evidence type="ECO:0000313" key="2">
    <source>
        <dbReference type="Proteomes" id="UP000015105"/>
    </source>
</evidence>
<dbReference type="Proteomes" id="UP000015105">
    <property type="component" value="Chromosome 2D"/>
</dbReference>
<dbReference type="EnsemblPlants" id="AET2Gv21266000.21">
    <property type="protein sequence ID" value="AET2Gv21266000.21"/>
    <property type="gene ID" value="AET2Gv21266000"/>
</dbReference>
<sequence length="68" mass="7901">VFSFSDRALCLSVCVRRVRCSYYIDLDVNKAEDVLLHRRILAECADPDNRPVFHARFLRVTTHPSIHS</sequence>
<evidence type="ECO:0000313" key="1">
    <source>
        <dbReference type="EnsemblPlants" id="AET2Gv21266000.21"/>
    </source>
</evidence>
<reference evidence="1" key="3">
    <citation type="journal article" date="2017" name="Nature">
        <title>Genome sequence of the progenitor of the wheat D genome Aegilops tauschii.</title>
        <authorList>
            <person name="Luo M.C."/>
            <person name="Gu Y.Q."/>
            <person name="Puiu D."/>
            <person name="Wang H."/>
            <person name="Twardziok S.O."/>
            <person name="Deal K.R."/>
            <person name="Huo N."/>
            <person name="Zhu T."/>
            <person name="Wang L."/>
            <person name="Wang Y."/>
            <person name="McGuire P.E."/>
            <person name="Liu S."/>
            <person name="Long H."/>
            <person name="Ramasamy R.K."/>
            <person name="Rodriguez J.C."/>
            <person name="Van S.L."/>
            <person name="Yuan L."/>
            <person name="Wang Z."/>
            <person name="Xia Z."/>
            <person name="Xiao L."/>
            <person name="Anderson O.D."/>
            <person name="Ouyang S."/>
            <person name="Liang Y."/>
            <person name="Zimin A.V."/>
            <person name="Pertea G."/>
            <person name="Qi P."/>
            <person name="Bennetzen J.L."/>
            <person name="Dai X."/>
            <person name="Dawson M.W."/>
            <person name="Muller H.G."/>
            <person name="Kugler K."/>
            <person name="Rivarola-Duarte L."/>
            <person name="Spannagl M."/>
            <person name="Mayer K.F.X."/>
            <person name="Lu F.H."/>
            <person name="Bevan M.W."/>
            <person name="Leroy P."/>
            <person name="Li P."/>
            <person name="You F.M."/>
            <person name="Sun Q."/>
            <person name="Liu Z."/>
            <person name="Lyons E."/>
            <person name="Wicker T."/>
            <person name="Salzberg S.L."/>
            <person name="Devos K.M."/>
            <person name="Dvorak J."/>
        </authorList>
    </citation>
    <scope>NUCLEOTIDE SEQUENCE [LARGE SCALE GENOMIC DNA]</scope>
    <source>
        <strain evidence="1">cv. AL8/78</strain>
    </source>
</reference>
<reference evidence="2" key="2">
    <citation type="journal article" date="2017" name="Nat. Plants">
        <title>The Aegilops tauschii genome reveals multiple impacts of transposons.</title>
        <authorList>
            <person name="Zhao G."/>
            <person name="Zou C."/>
            <person name="Li K."/>
            <person name="Wang K."/>
            <person name="Li T."/>
            <person name="Gao L."/>
            <person name="Zhang X."/>
            <person name="Wang H."/>
            <person name="Yang Z."/>
            <person name="Liu X."/>
            <person name="Jiang W."/>
            <person name="Mao L."/>
            <person name="Kong X."/>
            <person name="Jiao Y."/>
            <person name="Jia J."/>
        </authorList>
    </citation>
    <scope>NUCLEOTIDE SEQUENCE [LARGE SCALE GENOMIC DNA]</scope>
    <source>
        <strain evidence="2">cv. AL8/78</strain>
    </source>
</reference>
<dbReference type="AlphaFoldDB" id="A0A453DJ83"/>
<protein>
    <submittedName>
        <fullName evidence="1">Uncharacterized protein</fullName>
    </submittedName>
</protein>
<proteinExistence type="predicted"/>